<evidence type="ECO:0000259" key="11">
    <source>
        <dbReference type="Pfam" id="PF25084"/>
    </source>
</evidence>
<dbReference type="GO" id="GO:0005851">
    <property type="term" value="C:eukaryotic translation initiation factor 2B complex"/>
    <property type="evidence" value="ECO:0007669"/>
    <property type="project" value="TreeGrafter"/>
</dbReference>
<evidence type="ECO:0000256" key="1">
    <source>
        <dbReference type="ARBA" id="ARBA00004514"/>
    </source>
</evidence>
<dbReference type="GO" id="GO:0005829">
    <property type="term" value="C:cytosol"/>
    <property type="evidence" value="ECO:0007669"/>
    <property type="project" value="UniProtKB-SubCell"/>
</dbReference>
<keyword evidence="5" id="KW-0648">Protein biosynthesis</keyword>
<protein>
    <recommendedName>
        <fullName evidence="6">Translation initiation factor eIF2B subunit gamma</fullName>
    </recommendedName>
    <alternativeName>
        <fullName evidence="7">eIF2B GDP-GTP exchange factor subunit gamma</fullName>
    </alternativeName>
</protein>
<feature type="domain" description="Nucleotidyl transferase" evidence="10">
    <location>
        <begin position="12"/>
        <end position="142"/>
    </location>
</feature>
<evidence type="ECO:0000256" key="7">
    <source>
        <dbReference type="ARBA" id="ARBA00044229"/>
    </source>
</evidence>
<dbReference type="InterPro" id="IPR056764">
    <property type="entry name" value="LbH_EIF2B3/5"/>
</dbReference>
<dbReference type="InterPro" id="IPR005835">
    <property type="entry name" value="NTP_transferase_dom"/>
</dbReference>
<dbReference type="Gene3D" id="2.160.10.10">
    <property type="entry name" value="Hexapeptide repeat proteins"/>
    <property type="match status" value="1"/>
</dbReference>
<dbReference type="PANTHER" id="PTHR45989">
    <property type="entry name" value="TRANSLATION INITIATION FACTOR EIF-2B SUBUNIT GAMMA"/>
    <property type="match status" value="1"/>
</dbReference>
<dbReference type="Gene3D" id="3.90.550.10">
    <property type="entry name" value="Spore Coat Polysaccharide Biosynthesis Protein SpsA, Chain A"/>
    <property type="match status" value="1"/>
</dbReference>
<dbReference type="InterPro" id="IPR029044">
    <property type="entry name" value="Nucleotide-diphossugar_trans"/>
</dbReference>
<comment type="caution">
    <text evidence="12">The sequence shown here is derived from an EMBL/GenBank/DDBJ whole genome shotgun (WGS) entry which is preliminary data.</text>
</comment>
<dbReference type="SUPFAM" id="SSF53448">
    <property type="entry name" value="Nucleotide-diphospho-sugar transferases"/>
    <property type="match status" value="1"/>
</dbReference>
<dbReference type="PANTHER" id="PTHR45989:SF1">
    <property type="entry name" value="TRANSLATION INITIATION FACTOR EIF-2B SUBUNIT GAMMA"/>
    <property type="match status" value="1"/>
</dbReference>
<dbReference type="GO" id="GO:0003743">
    <property type="term" value="F:translation initiation factor activity"/>
    <property type="evidence" value="ECO:0007669"/>
    <property type="project" value="UniProtKB-KW"/>
</dbReference>
<comment type="subunit">
    <text evidence="9">Component of the translation initiation factor 2B (eIF2B) complex which is a heterodecamer of two sets of five different subunits: alpha, beta, gamma, delta and epsilon. Subunits alpha, beta and delta comprise a regulatory subcomplex and subunits epsilon and gamma comprise a catalytic subcomplex. Within the complex, the hexameric regulatory complex resides at the center, with the two heterodimeric catalytic subcomplexes bound on opposite sides.</text>
</comment>
<gene>
    <name evidence="12" type="ORF">DGYR_LOCUS10327</name>
</gene>
<dbReference type="GO" id="GO:0002183">
    <property type="term" value="P:cytoplasmic translational initiation"/>
    <property type="evidence" value="ECO:0007669"/>
    <property type="project" value="TreeGrafter"/>
</dbReference>
<dbReference type="GO" id="GO:0005085">
    <property type="term" value="F:guanyl-nucleotide exchange factor activity"/>
    <property type="evidence" value="ECO:0007669"/>
    <property type="project" value="TreeGrafter"/>
</dbReference>
<evidence type="ECO:0000256" key="9">
    <source>
        <dbReference type="ARBA" id="ARBA00046432"/>
    </source>
</evidence>
<evidence type="ECO:0000313" key="13">
    <source>
        <dbReference type="Proteomes" id="UP000549394"/>
    </source>
</evidence>
<dbReference type="CDD" id="cd04652">
    <property type="entry name" value="LbH_eIF2B_gamma_C"/>
    <property type="match status" value="1"/>
</dbReference>
<evidence type="ECO:0000256" key="8">
    <source>
        <dbReference type="ARBA" id="ARBA00045373"/>
    </source>
</evidence>
<organism evidence="12 13">
    <name type="scientific">Dimorphilus gyrociliatus</name>
    <dbReference type="NCBI Taxonomy" id="2664684"/>
    <lineage>
        <taxon>Eukaryota</taxon>
        <taxon>Metazoa</taxon>
        <taxon>Spiralia</taxon>
        <taxon>Lophotrochozoa</taxon>
        <taxon>Annelida</taxon>
        <taxon>Polychaeta</taxon>
        <taxon>Polychaeta incertae sedis</taxon>
        <taxon>Dinophilidae</taxon>
        <taxon>Dimorphilus</taxon>
    </lineage>
</organism>
<evidence type="ECO:0000259" key="10">
    <source>
        <dbReference type="Pfam" id="PF00483"/>
    </source>
</evidence>
<comment type="subcellular location">
    <subcellularLocation>
        <location evidence="1">Cytoplasm</location>
        <location evidence="1">Cytosol</location>
    </subcellularLocation>
</comment>
<feature type="domain" description="EIF2B subunit epsilon/gamma LbH" evidence="11">
    <location>
        <begin position="324"/>
        <end position="415"/>
    </location>
</feature>
<evidence type="ECO:0000256" key="5">
    <source>
        <dbReference type="ARBA" id="ARBA00022917"/>
    </source>
</evidence>
<accession>A0A7I8W1Y3</accession>
<name>A0A7I8W1Y3_9ANNE</name>
<keyword evidence="13" id="KW-1185">Reference proteome</keyword>
<keyword evidence="4" id="KW-0396">Initiation factor</keyword>
<dbReference type="AlphaFoldDB" id="A0A7I8W1Y3"/>
<comment type="function">
    <text evidence="8">Acts as a component of the translation initiation factor 2B (eIF2B) complex, which catalyzes the exchange of GDP for GTP on the eukaryotic initiation factor 2 (eIF2) complex gamma subunit. Its guanine nucleotide exchange factor activity is repressed when bound to eIF2 complex phosphorylated on the alpha subunit, thereby limiting the amount of methionyl-initiator methionine tRNA available to the ribosome and consequently global translation is repressed.</text>
</comment>
<dbReference type="Pfam" id="PF25084">
    <property type="entry name" value="LbH_EIF2B"/>
    <property type="match status" value="1"/>
</dbReference>
<dbReference type="EMBL" id="CAJFCJ010000017">
    <property type="protein sequence ID" value="CAD5122526.1"/>
    <property type="molecule type" value="Genomic_DNA"/>
</dbReference>
<evidence type="ECO:0000256" key="2">
    <source>
        <dbReference type="ARBA" id="ARBA00007878"/>
    </source>
</evidence>
<dbReference type="Pfam" id="PF00483">
    <property type="entry name" value="NTP_transferase"/>
    <property type="match status" value="1"/>
</dbReference>
<evidence type="ECO:0000256" key="6">
    <source>
        <dbReference type="ARBA" id="ARBA00044196"/>
    </source>
</evidence>
<sequence length="436" mass="49027">MNESNLKPSFQAVVLAGGKGSRMRDVTEKIPKALVPIGNVPLIYFPLKSLERVGFQEAIVVVLKSQKEIIDTAITNTDLKLCVKFFAIEDEDDLGTAESLRLLKDRIDMDILVVSCDLITDLSFHKLADMHRAKNSSLTIMLAKSLSVGEILPPGGRINRKIENQFIALDNSQRLIYMATESDLEDEIRIRHRIIKNYPCINMHSSLMDSHVYLISKSTYDLMFEDTNIIDLREYIPLIVKKQFAKEDKVEKNENESETDDHLIDEMSSFRHQSTSINLPRCFGYFYDGLCFRVNNIMAYCEANRRSTTFLEKFKGIPTVNISPSISLQPKSTVNSDCLIGEKVTIGAKCGIKKSIIGMNTEIGDYCKVTNCIIMNKVKLRKGITIQNCIICENATLEEKCELKDCIVGADQIIHGMAKLSGEAVRGVMNTGFDLD</sequence>
<proteinExistence type="inferred from homology"/>
<dbReference type="Proteomes" id="UP000549394">
    <property type="component" value="Unassembled WGS sequence"/>
</dbReference>
<dbReference type="CDD" id="cd04198">
    <property type="entry name" value="eIF-2B_gamma_N"/>
    <property type="match status" value="1"/>
</dbReference>
<dbReference type="InterPro" id="IPR051960">
    <property type="entry name" value="eIF2B_gamma"/>
</dbReference>
<dbReference type="OrthoDB" id="10250549at2759"/>
<evidence type="ECO:0000256" key="4">
    <source>
        <dbReference type="ARBA" id="ARBA00022540"/>
    </source>
</evidence>
<comment type="similarity">
    <text evidence="2">Belongs to the eIF-2B gamma/epsilon subunits family.</text>
</comment>
<reference evidence="12 13" key="1">
    <citation type="submission" date="2020-08" db="EMBL/GenBank/DDBJ databases">
        <authorList>
            <person name="Hejnol A."/>
        </authorList>
    </citation>
    <scope>NUCLEOTIDE SEQUENCE [LARGE SCALE GENOMIC DNA]</scope>
</reference>
<keyword evidence="3" id="KW-0963">Cytoplasm</keyword>
<evidence type="ECO:0000313" key="12">
    <source>
        <dbReference type="EMBL" id="CAD5122526.1"/>
    </source>
</evidence>
<evidence type="ECO:0000256" key="3">
    <source>
        <dbReference type="ARBA" id="ARBA00022490"/>
    </source>
</evidence>